<feature type="compositionally biased region" description="Basic and acidic residues" evidence="1">
    <location>
        <begin position="21"/>
        <end position="34"/>
    </location>
</feature>
<sequence>MSVPSTSHESEGNAASAVPERTQKEERDAYEGRLHGARLGSSERGGGGHFTSTTQAQARVSASTSRHQTEFHCEMKTRCNDPGVPFLEDDIVKGTPSSTRVRTSTPSLRPSQSDARLRGNDTSRNVDRDAARQPHPNAELRVKRVRVVVGAGAGAGELGAGEPLVVPLSSNRRLQVRSSHHLVRVLYDVFKGTILVARDSASGLLVDWDLAESGDDEVRDDAGNNDAGGLSPARSANIRSGPRTTRTWQFMSTPLLSNPYKPHRYQDDLESLFWVLQYVSMLFLRNSIPRLDLSAEMSMIFDNVNYMSKSVVGRKREVKISGICGGLYTPPVHRLQQRAIDSPDSILP</sequence>
<dbReference type="Pfam" id="PF17667">
    <property type="entry name" value="Pkinase_fungal"/>
    <property type="match status" value="1"/>
</dbReference>
<comment type="caution">
    <text evidence="3">The sequence shown here is derived from an EMBL/GenBank/DDBJ whole genome shotgun (WGS) entry which is preliminary data.</text>
</comment>
<dbReference type="InterPro" id="IPR040976">
    <property type="entry name" value="Pkinase_fungal"/>
</dbReference>
<feature type="compositionally biased region" description="Polar residues" evidence="1">
    <location>
        <begin position="50"/>
        <end position="66"/>
    </location>
</feature>
<organism evidence="3 4">
    <name type="scientific">Agrocybe pediades</name>
    <dbReference type="NCBI Taxonomy" id="84607"/>
    <lineage>
        <taxon>Eukaryota</taxon>
        <taxon>Fungi</taxon>
        <taxon>Dikarya</taxon>
        <taxon>Basidiomycota</taxon>
        <taxon>Agaricomycotina</taxon>
        <taxon>Agaricomycetes</taxon>
        <taxon>Agaricomycetidae</taxon>
        <taxon>Agaricales</taxon>
        <taxon>Agaricineae</taxon>
        <taxon>Strophariaceae</taxon>
        <taxon>Agrocybe</taxon>
    </lineage>
</organism>
<keyword evidence="4" id="KW-1185">Reference proteome</keyword>
<reference evidence="3 4" key="1">
    <citation type="submission" date="2019-12" db="EMBL/GenBank/DDBJ databases">
        <authorList>
            <person name="Floudas D."/>
            <person name="Bentzer J."/>
            <person name="Ahren D."/>
            <person name="Johansson T."/>
            <person name="Persson P."/>
            <person name="Tunlid A."/>
        </authorList>
    </citation>
    <scope>NUCLEOTIDE SEQUENCE [LARGE SCALE GENOMIC DNA]</scope>
    <source>
        <strain evidence="3 4">CBS 102.39</strain>
    </source>
</reference>
<gene>
    <name evidence="3" type="ORF">D9613_004712</name>
</gene>
<proteinExistence type="predicted"/>
<feature type="compositionally biased region" description="Basic and acidic residues" evidence="1">
    <location>
        <begin position="67"/>
        <end position="79"/>
    </location>
</feature>
<feature type="domain" description="Fungal-type protein kinase" evidence="2">
    <location>
        <begin position="199"/>
        <end position="279"/>
    </location>
</feature>
<feature type="region of interest" description="Disordered" evidence="1">
    <location>
        <begin position="1"/>
        <end position="138"/>
    </location>
</feature>
<feature type="region of interest" description="Disordered" evidence="1">
    <location>
        <begin position="216"/>
        <end position="242"/>
    </location>
</feature>
<feature type="compositionally biased region" description="Low complexity" evidence="1">
    <location>
        <begin position="95"/>
        <end position="111"/>
    </location>
</feature>
<evidence type="ECO:0000256" key="1">
    <source>
        <dbReference type="SAM" id="MobiDB-lite"/>
    </source>
</evidence>
<evidence type="ECO:0000313" key="3">
    <source>
        <dbReference type="EMBL" id="KAF4619732.1"/>
    </source>
</evidence>
<evidence type="ECO:0000259" key="2">
    <source>
        <dbReference type="Pfam" id="PF17667"/>
    </source>
</evidence>
<dbReference type="Proteomes" id="UP000521872">
    <property type="component" value="Unassembled WGS sequence"/>
</dbReference>
<dbReference type="AlphaFoldDB" id="A0A8H4R0P8"/>
<dbReference type="EMBL" id="JAACJL010000016">
    <property type="protein sequence ID" value="KAF4619732.1"/>
    <property type="molecule type" value="Genomic_DNA"/>
</dbReference>
<protein>
    <recommendedName>
        <fullName evidence="2">Fungal-type protein kinase domain-containing protein</fullName>
    </recommendedName>
</protein>
<evidence type="ECO:0000313" key="4">
    <source>
        <dbReference type="Proteomes" id="UP000521872"/>
    </source>
</evidence>
<feature type="compositionally biased region" description="Basic and acidic residues" evidence="1">
    <location>
        <begin position="115"/>
        <end position="138"/>
    </location>
</feature>
<accession>A0A8H4R0P8</accession>
<name>A0A8H4R0P8_9AGAR</name>